<dbReference type="PIRSF" id="PIRSF000097">
    <property type="entry name" value="AKR"/>
    <property type="match status" value="1"/>
</dbReference>
<sequence length="346" mass="38397">MTGLPTEFTLNTGAKVPALGFGTFQSTDGNAKVKEAVKLALELGYRHIDGANAYGNEREIGQAIKESGVPREEIFVTPKLAQTWHDPEDVERALEVSLKDLQLDYVDLYLMHFPHAYKPGPNNETIRHPSGNGKPIIDYGMSRRYPETWQAMEKLVESGKARAIGRIRDDAETNYNLGLSNFSILKTKRVLEVAKIIPAVSQVEIHPYFPQHELVNFSASHGILVMAHQPLGGRPVPAVRAHPDIPPPTEHARIIDIANKAGMSPAQVCLSWALRRGIPVVPKSVQPTHMADNLKVKRLPDDLFEAVDTLSKETGALRFLEPSRHIQFDIFDEERDEPVGNSAPCD</sequence>
<dbReference type="CDD" id="cd19071">
    <property type="entry name" value="AKR_AKR1-5-like"/>
    <property type="match status" value="1"/>
</dbReference>
<evidence type="ECO:0000256" key="1">
    <source>
        <dbReference type="ARBA" id="ARBA00023002"/>
    </source>
</evidence>
<proteinExistence type="predicted"/>
<accession>A0AAN6Y8E6</accession>
<feature type="binding site" evidence="3">
    <location>
        <position position="112"/>
    </location>
    <ligand>
        <name>substrate</name>
    </ligand>
</feature>
<dbReference type="PRINTS" id="PR00069">
    <property type="entry name" value="ALDKETRDTASE"/>
</dbReference>
<organism evidence="6 7">
    <name type="scientific">Rhypophila decipiens</name>
    <dbReference type="NCBI Taxonomy" id="261697"/>
    <lineage>
        <taxon>Eukaryota</taxon>
        <taxon>Fungi</taxon>
        <taxon>Dikarya</taxon>
        <taxon>Ascomycota</taxon>
        <taxon>Pezizomycotina</taxon>
        <taxon>Sordariomycetes</taxon>
        <taxon>Sordariomycetidae</taxon>
        <taxon>Sordariales</taxon>
        <taxon>Naviculisporaceae</taxon>
        <taxon>Rhypophila</taxon>
    </lineage>
</organism>
<evidence type="ECO:0000256" key="4">
    <source>
        <dbReference type="PIRSR" id="PIRSR000097-3"/>
    </source>
</evidence>
<dbReference type="SUPFAM" id="SSF51430">
    <property type="entry name" value="NAD(P)-linked oxidoreductase"/>
    <property type="match status" value="1"/>
</dbReference>
<evidence type="ECO:0000256" key="2">
    <source>
        <dbReference type="PIRSR" id="PIRSR000097-1"/>
    </source>
</evidence>
<dbReference type="Proteomes" id="UP001301769">
    <property type="component" value="Unassembled WGS sequence"/>
</dbReference>
<dbReference type="Gene3D" id="3.20.20.100">
    <property type="entry name" value="NADP-dependent oxidoreductase domain"/>
    <property type="match status" value="1"/>
</dbReference>
<feature type="active site" description="Proton donor" evidence="2">
    <location>
        <position position="54"/>
    </location>
</feature>
<dbReference type="PROSITE" id="PS00798">
    <property type="entry name" value="ALDOKETO_REDUCTASE_1"/>
    <property type="match status" value="1"/>
</dbReference>
<dbReference type="InterPro" id="IPR036812">
    <property type="entry name" value="NAD(P)_OxRdtase_dom_sf"/>
</dbReference>
<protein>
    <submittedName>
        <fullName evidence="6">Alcohol dehydrogenase</fullName>
    </submittedName>
</protein>
<keyword evidence="1" id="KW-0560">Oxidoreductase</keyword>
<feature type="domain" description="NADP-dependent oxidoreductase" evidence="5">
    <location>
        <begin position="19"/>
        <end position="310"/>
    </location>
</feature>
<comment type="caution">
    <text evidence="6">The sequence shown here is derived from an EMBL/GenBank/DDBJ whole genome shotgun (WGS) entry which is preliminary data.</text>
</comment>
<evidence type="ECO:0000256" key="3">
    <source>
        <dbReference type="PIRSR" id="PIRSR000097-2"/>
    </source>
</evidence>
<keyword evidence="7" id="KW-1185">Reference proteome</keyword>
<dbReference type="InterPro" id="IPR018170">
    <property type="entry name" value="Aldo/ket_reductase_CS"/>
</dbReference>
<evidence type="ECO:0000259" key="5">
    <source>
        <dbReference type="Pfam" id="PF00248"/>
    </source>
</evidence>
<dbReference type="GO" id="GO:0016491">
    <property type="term" value="F:oxidoreductase activity"/>
    <property type="evidence" value="ECO:0007669"/>
    <property type="project" value="UniProtKB-KW"/>
</dbReference>
<name>A0AAN6Y8E6_9PEZI</name>
<dbReference type="EMBL" id="MU858092">
    <property type="protein sequence ID" value="KAK4214563.1"/>
    <property type="molecule type" value="Genomic_DNA"/>
</dbReference>
<reference evidence="6" key="1">
    <citation type="journal article" date="2023" name="Mol. Phylogenet. Evol.">
        <title>Genome-scale phylogeny and comparative genomics of the fungal order Sordariales.</title>
        <authorList>
            <person name="Hensen N."/>
            <person name="Bonometti L."/>
            <person name="Westerberg I."/>
            <person name="Brannstrom I.O."/>
            <person name="Guillou S."/>
            <person name="Cros-Aarteil S."/>
            <person name="Calhoun S."/>
            <person name="Haridas S."/>
            <person name="Kuo A."/>
            <person name="Mondo S."/>
            <person name="Pangilinan J."/>
            <person name="Riley R."/>
            <person name="LaButti K."/>
            <person name="Andreopoulos B."/>
            <person name="Lipzen A."/>
            <person name="Chen C."/>
            <person name="Yan M."/>
            <person name="Daum C."/>
            <person name="Ng V."/>
            <person name="Clum A."/>
            <person name="Steindorff A."/>
            <person name="Ohm R.A."/>
            <person name="Martin F."/>
            <person name="Silar P."/>
            <person name="Natvig D.O."/>
            <person name="Lalanne C."/>
            <person name="Gautier V."/>
            <person name="Ament-Velasquez S.L."/>
            <person name="Kruys A."/>
            <person name="Hutchinson M.I."/>
            <person name="Powell A.J."/>
            <person name="Barry K."/>
            <person name="Miller A.N."/>
            <person name="Grigoriev I.V."/>
            <person name="Debuchy R."/>
            <person name="Gladieux P."/>
            <person name="Hiltunen Thoren M."/>
            <person name="Johannesson H."/>
        </authorList>
    </citation>
    <scope>NUCLEOTIDE SEQUENCE</scope>
    <source>
        <strain evidence="6">PSN293</strain>
    </source>
</reference>
<gene>
    <name evidence="6" type="ORF">QBC37DRAFT_283568</name>
</gene>
<dbReference type="AlphaFoldDB" id="A0AAN6Y8E6"/>
<dbReference type="InterPro" id="IPR020471">
    <property type="entry name" value="AKR"/>
</dbReference>
<dbReference type="Pfam" id="PF00248">
    <property type="entry name" value="Aldo_ket_red"/>
    <property type="match status" value="1"/>
</dbReference>
<reference evidence="6" key="2">
    <citation type="submission" date="2023-05" db="EMBL/GenBank/DDBJ databases">
        <authorList>
            <consortium name="Lawrence Berkeley National Laboratory"/>
            <person name="Steindorff A."/>
            <person name="Hensen N."/>
            <person name="Bonometti L."/>
            <person name="Westerberg I."/>
            <person name="Brannstrom I.O."/>
            <person name="Guillou S."/>
            <person name="Cros-Aarteil S."/>
            <person name="Calhoun S."/>
            <person name="Haridas S."/>
            <person name="Kuo A."/>
            <person name="Mondo S."/>
            <person name="Pangilinan J."/>
            <person name="Riley R."/>
            <person name="Labutti K."/>
            <person name="Andreopoulos B."/>
            <person name="Lipzen A."/>
            <person name="Chen C."/>
            <person name="Yanf M."/>
            <person name="Daum C."/>
            <person name="Ng V."/>
            <person name="Clum A."/>
            <person name="Ohm R."/>
            <person name="Martin F."/>
            <person name="Silar P."/>
            <person name="Natvig D."/>
            <person name="Lalanne C."/>
            <person name="Gautier V."/>
            <person name="Ament-Velasquez S.L."/>
            <person name="Kruys A."/>
            <person name="Hutchinson M.I."/>
            <person name="Powell A.J."/>
            <person name="Barry K."/>
            <person name="Miller A.N."/>
            <person name="Grigoriev I.V."/>
            <person name="Debuchy R."/>
            <person name="Gladieux P."/>
            <person name="Thoren M.H."/>
            <person name="Johannesson H."/>
        </authorList>
    </citation>
    <scope>NUCLEOTIDE SEQUENCE</scope>
    <source>
        <strain evidence="6">PSN293</strain>
    </source>
</reference>
<evidence type="ECO:0000313" key="7">
    <source>
        <dbReference type="Proteomes" id="UP001301769"/>
    </source>
</evidence>
<dbReference type="PANTHER" id="PTHR11732">
    <property type="entry name" value="ALDO/KETO REDUCTASE"/>
    <property type="match status" value="1"/>
</dbReference>
<dbReference type="InterPro" id="IPR023210">
    <property type="entry name" value="NADP_OxRdtase_dom"/>
</dbReference>
<evidence type="ECO:0000313" key="6">
    <source>
        <dbReference type="EMBL" id="KAK4214563.1"/>
    </source>
</evidence>
<feature type="site" description="Lowers pKa of active site Tyr" evidence="4">
    <location>
        <position position="79"/>
    </location>
</feature>